<sequence>MEMTIVGERPGRERKMFPKDERRSINKDGIAEFDVRRQDLYGFKLISQVEQPLYVRMFYFDTTDFSIVDMFGQAVGKDPTIGKNGTFMIGDNAEGGVPLQFTLNPDEKLDLGYMKVFWSAKPIDLQDLEQKPNFNRSSRKWNRHRGWQGHDVDEEVEWGTAFLTLVQKSTDVNM</sequence>
<comment type="caution">
    <text evidence="1">The sequence shown here is derived from an EMBL/GenBank/DDBJ whole genome shotgun (WGS) entry which is preliminary data.</text>
</comment>
<dbReference type="Proteomes" id="UP000012065">
    <property type="component" value="Unassembled WGS sequence"/>
</dbReference>
<gene>
    <name evidence="1" type="ORF">BN14_07736</name>
</gene>
<protein>
    <submittedName>
        <fullName evidence="1">Uncharacterized protein</fullName>
    </submittedName>
</protein>
<reference evidence="1 2" key="1">
    <citation type="journal article" date="2013" name="J. Biotechnol.">
        <title>Establishment and interpretation of the genome sequence of the phytopathogenic fungus Rhizoctonia solani AG1-IB isolate 7/3/14.</title>
        <authorList>
            <person name="Wibberg D.W."/>
            <person name="Jelonek L.J."/>
            <person name="Rupp O.R."/>
            <person name="Hennig M.H."/>
            <person name="Eikmeyer F.E."/>
            <person name="Goesmann A.G."/>
            <person name="Hartmann A.H."/>
            <person name="Borriss R.B."/>
            <person name="Grosch R.G."/>
            <person name="Puehler A.P."/>
            <person name="Schlueter A.S."/>
        </authorList>
    </citation>
    <scope>NUCLEOTIDE SEQUENCE [LARGE SCALE GENOMIC DNA]</scope>
    <source>
        <strain evidence="2">AG1-IB / isolate 7/3/14</strain>
    </source>
</reference>
<dbReference type="AlphaFoldDB" id="M5C2L6"/>
<name>M5C2L6_THACB</name>
<organism evidence="1 2">
    <name type="scientific">Thanatephorus cucumeris (strain AG1-IB / isolate 7/3/14)</name>
    <name type="common">Lettuce bottom rot fungus</name>
    <name type="synonym">Rhizoctonia solani</name>
    <dbReference type="NCBI Taxonomy" id="1108050"/>
    <lineage>
        <taxon>Eukaryota</taxon>
        <taxon>Fungi</taxon>
        <taxon>Dikarya</taxon>
        <taxon>Basidiomycota</taxon>
        <taxon>Agaricomycotina</taxon>
        <taxon>Agaricomycetes</taxon>
        <taxon>Cantharellales</taxon>
        <taxon>Ceratobasidiaceae</taxon>
        <taxon>Rhizoctonia</taxon>
        <taxon>Rhizoctonia solani AG-1</taxon>
    </lineage>
</organism>
<proteinExistence type="predicted"/>
<dbReference type="EMBL" id="CAOJ01011860">
    <property type="protein sequence ID" value="CCO33651.1"/>
    <property type="molecule type" value="Genomic_DNA"/>
</dbReference>
<evidence type="ECO:0000313" key="1">
    <source>
        <dbReference type="EMBL" id="CCO33651.1"/>
    </source>
</evidence>
<accession>M5C2L6</accession>
<evidence type="ECO:0000313" key="2">
    <source>
        <dbReference type="Proteomes" id="UP000012065"/>
    </source>
</evidence>
<dbReference type="HOGENOM" id="CLU_1541162_0_0_1"/>